<dbReference type="EMBL" id="JH767562">
    <property type="protein sequence ID" value="EON63297.1"/>
    <property type="molecule type" value="Genomic_DNA"/>
</dbReference>
<dbReference type="HOGENOM" id="CLU_1209753_0_0_1"/>
<gene>
    <name evidence="2" type="ORF">W97_02524</name>
</gene>
<evidence type="ECO:0000256" key="1">
    <source>
        <dbReference type="SAM" id="Phobius"/>
    </source>
</evidence>
<feature type="transmembrane region" description="Helical" evidence="1">
    <location>
        <begin position="59"/>
        <end position="81"/>
    </location>
</feature>
<organism evidence="2 3">
    <name type="scientific">Coniosporium apollinis (strain CBS 100218)</name>
    <name type="common">Rock-inhabiting black yeast</name>
    <dbReference type="NCBI Taxonomy" id="1168221"/>
    <lineage>
        <taxon>Eukaryota</taxon>
        <taxon>Fungi</taxon>
        <taxon>Dikarya</taxon>
        <taxon>Ascomycota</taxon>
        <taxon>Pezizomycotina</taxon>
        <taxon>Dothideomycetes</taxon>
        <taxon>Dothideomycetes incertae sedis</taxon>
        <taxon>Coniosporium</taxon>
    </lineage>
</organism>
<dbReference type="STRING" id="1168221.R7YN20"/>
<sequence>MFVGQPVHRVALLEEPTLLYKAPSQRLYVFVSLASAATFIVCGLWMYKYIYLEVRDLHWYTGFAYFAMVVMLIALALNYGLASRGLVKSITAVPVQRNRQPRLDLRIEIQRLVPILKSRILEVPVENVSQPVQGTLRLLVIDVAYRKELYRRAKLGPKNEPMFIKPFTRLGRFLSRNALRFFQYNQAVAGGLGFSPLYVKGERFQLKIDGSGWFLEDGKVLDQIVRSSR</sequence>
<reference evidence="3" key="1">
    <citation type="submission" date="2012-06" db="EMBL/GenBank/DDBJ databases">
        <title>The genome sequence of Coniosporium apollinis CBS 100218.</title>
        <authorList>
            <consortium name="The Broad Institute Genome Sequencing Platform"/>
            <person name="Cuomo C."/>
            <person name="Gorbushina A."/>
            <person name="Noack S."/>
            <person name="Walker B."/>
            <person name="Young S.K."/>
            <person name="Zeng Q."/>
            <person name="Gargeya S."/>
            <person name="Fitzgerald M."/>
            <person name="Haas B."/>
            <person name="Abouelleil A."/>
            <person name="Alvarado L."/>
            <person name="Arachchi H.M."/>
            <person name="Berlin A.M."/>
            <person name="Chapman S.B."/>
            <person name="Goldberg J."/>
            <person name="Griggs A."/>
            <person name="Gujja S."/>
            <person name="Hansen M."/>
            <person name="Howarth C."/>
            <person name="Imamovic A."/>
            <person name="Larimer J."/>
            <person name="McCowan C."/>
            <person name="Montmayeur A."/>
            <person name="Murphy C."/>
            <person name="Neiman D."/>
            <person name="Pearson M."/>
            <person name="Priest M."/>
            <person name="Roberts A."/>
            <person name="Saif S."/>
            <person name="Shea T."/>
            <person name="Sisk P."/>
            <person name="Sykes S."/>
            <person name="Wortman J."/>
            <person name="Nusbaum C."/>
            <person name="Birren B."/>
        </authorList>
    </citation>
    <scope>NUCLEOTIDE SEQUENCE [LARGE SCALE GENOMIC DNA]</scope>
    <source>
        <strain evidence="3">CBS 100218</strain>
    </source>
</reference>
<dbReference type="Proteomes" id="UP000016924">
    <property type="component" value="Unassembled WGS sequence"/>
</dbReference>
<evidence type="ECO:0000313" key="2">
    <source>
        <dbReference type="EMBL" id="EON63297.1"/>
    </source>
</evidence>
<name>R7YN20_CONA1</name>
<dbReference type="AlphaFoldDB" id="R7YN20"/>
<proteinExistence type="predicted"/>
<dbReference type="RefSeq" id="XP_007778614.1">
    <property type="nucleotide sequence ID" value="XM_007780424.1"/>
</dbReference>
<dbReference type="GeneID" id="19899835"/>
<accession>R7YN20</accession>
<evidence type="ECO:0000313" key="3">
    <source>
        <dbReference type="Proteomes" id="UP000016924"/>
    </source>
</evidence>
<feature type="transmembrane region" description="Helical" evidence="1">
    <location>
        <begin position="27"/>
        <end position="47"/>
    </location>
</feature>
<keyword evidence="1" id="KW-1133">Transmembrane helix</keyword>
<protein>
    <submittedName>
        <fullName evidence="2">Uncharacterized protein</fullName>
    </submittedName>
</protein>
<keyword evidence="1" id="KW-0812">Transmembrane</keyword>
<keyword evidence="1" id="KW-0472">Membrane</keyword>
<keyword evidence="3" id="KW-1185">Reference proteome</keyword>
<dbReference type="OrthoDB" id="4140442at2759"/>